<dbReference type="EMBL" id="JASBNA010000009">
    <property type="protein sequence ID" value="KAK7689249.1"/>
    <property type="molecule type" value="Genomic_DNA"/>
</dbReference>
<reference evidence="1 2" key="1">
    <citation type="submission" date="2022-09" db="EMBL/GenBank/DDBJ databases">
        <authorList>
            <person name="Palmer J.M."/>
        </authorList>
    </citation>
    <scope>NUCLEOTIDE SEQUENCE [LARGE SCALE GENOMIC DNA]</scope>
    <source>
        <strain evidence="1 2">DSM 7382</strain>
    </source>
</reference>
<evidence type="ECO:0000313" key="1">
    <source>
        <dbReference type="EMBL" id="KAK7689249.1"/>
    </source>
</evidence>
<accession>A0AAW0GC62</accession>
<comment type="caution">
    <text evidence="1">The sequence shown here is derived from an EMBL/GenBank/DDBJ whole genome shotgun (WGS) entry which is preliminary data.</text>
</comment>
<evidence type="ECO:0000313" key="2">
    <source>
        <dbReference type="Proteomes" id="UP001385951"/>
    </source>
</evidence>
<dbReference type="Proteomes" id="UP001385951">
    <property type="component" value="Unassembled WGS sequence"/>
</dbReference>
<proteinExistence type="predicted"/>
<organism evidence="1 2">
    <name type="scientific">Cerrena zonata</name>
    <dbReference type="NCBI Taxonomy" id="2478898"/>
    <lineage>
        <taxon>Eukaryota</taxon>
        <taxon>Fungi</taxon>
        <taxon>Dikarya</taxon>
        <taxon>Basidiomycota</taxon>
        <taxon>Agaricomycotina</taxon>
        <taxon>Agaricomycetes</taxon>
        <taxon>Polyporales</taxon>
        <taxon>Cerrenaceae</taxon>
        <taxon>Cerrena</taxon>
    </lineage>
</organism>
<dbReference type="AlphaFoldDB" id="A0AAW0GC62"/>
<sequence length="92" mass="10359">MFKKLAVTPHAFQDIPGVLLNWGSAIPIDTMHCVEYRHPSYPAYLDTVIVSRQNGSYRPLGTCLPQSTSAANGSACFYFFFREEILLNVWTS</sequence>
<name>A0AAW0GC62_9APHY</name>
<gene>
    <name evidence="1" type="ORF">QCA50_007940</name>
</gene>
<protein>
    <submittedName>
        <fullName evidence="1">Uncharacterized protein</fullName>
    </submittedName>
</protein>
<keyword evidence="2" id="KW-1185">Reference proteome</keyword>